<evidence type="ECO:0000259" key="2">
    <source>
        <dbReference type="Pfam" id="PF08241"/>
    </source>
</evidence>
<accession>A0ABS1CTB9</accession>
<dbReference type="SUPFAM" id="SSF53335">
    <property type="entry name" value="S-adenosyl-L-methionine-dependent methyltransferases"/>
    <property type="match status" value="1"/>
</dbReference>
<gene>
    <name evidence="3" type="ORF">CKO45_02400</name>
</gene>
<feature type="compositionally biased region" description="Gly residues" evidence="1">
    <location>
        <begin position="1"/>
        <end position="14"/>
    </location>
</feature>
<dbReference type="Gene3D" id="3.40.50.150">
    <property type="entry name" value="Vaccinia Virus protein VP39"/>
    <property type="match status" value="1"/>
</dbReference>
<evidence type="ECO:0000256" key="1">
    <source>
        <dbReference type="SAM" id="MobiDB-lite"/>
    </source>
</evidence>
<protein>
    <recommendedName>
        <fullName evidence="2">Methyltransferase type 11 domain-containing protein</fullName>
    </recommendedName>
</protein>
<feature type="compositionally biased region" description="Basic residues" evidence="1">
    <location>
        <begin position="43"/>
        <end position="53"/>
    </location>
</feature>
<evidence type="ECO:0000313" key="3">
    <source>
        <dbReference type="EMBL" id="MBK1657079.1"/>
    </source>
</evidence>
<dbReference type="EMBL" id="NRSG01000009">
    <property type="protein sequence ID" value="MBK1657079.1"/>
    <property type="molecule type" value="Genomic_DNA"/>
</dbReference>
<dbReference type="Pfam" id="PF08241">
    <property type="entry name" value="Methyltransf_11"/>
    <property type="match status" value="1"/>
</dbReference>
<feature type="domain" description="Methyltransferase type 11" evidence="2">
    <location>
        <begin position="242"/>
        <end position="283"/>
    </location>
</feature>
<sequence>MDWQGFTGGIGRGQNSGAPRRRANPPGRGTGFEPGRSRWGTGRAHRPAARGRFHPPGDLLYPLGQRTERRLAMEQRTEEAAKPQRVVQAPPGLSRGAPVPWWVKLGVKLGLAAVGVHGQRARSLGIARPSYAAADPAKLLEAPRAWLEHAEALTGRRPRTMLEIGPGGMVVRAPILAALGPQRIWFADPTDSAPVSPAPYLAAAALARSRGLAPPDLADCRDRGAVLARCGAALVIGGPAALAVIPDGSVDLVVSEAVLEHVRREDLAPLLLQLRRVTAPGGIGLHAIDFQDHLGGGLQHLRFSDSFWASPLVGRAGVYVNRLGLSAMVGRFRRAGFGVTVTEAVMWPRRPAGPARPHPDAMRPAADDLVARAAIEVRPD</sequence>
<proteinExistence type="predicted"/>
<dbReference type="InterPro" id="IPR013216">
    <property type="entry name" value="Methyltransf_11"/>
</dbReference>
<dbReference type="Proteomes" id="UP000697995">
    <property type="component" value="Unassembled WGS sequence"/>
</dbReference>
<comment type="caution">
    <text evidence="3">The sequence shown here is derived from an EMBL/GenBank/DDBJ whole genome shotgun (WGS) entry which is preliminary data.</text>
</comment>
<name>A0ABS1CTB9_9PROT</name>
<reference evidence="3 4" key="1">
    <citation type="journal article" date="2020" name="Microorganisms">
        <title>Osmotic Adaptation and Compatible Solute Biosynthesis of Phototrophic Bacteria as Revealed from Genome Analyses.</title>
        <authorList>
            <person name="Imhoff J.F."/>
            <person name="Rahn T."/>
            <person name="Kunzel S."/>
            <person name="Keller A."/>
            <person name="Neulinger S.C."/>
        </authorList>
    </citation>
    <scope>NUCLEOTIDE SEQUENCE [LARGE SCALE GENOMIC DNA]</scope>
    <source>
        <strain evidence="3 4">DSM 15382</strain>
    </source>
</reference>
<feature type="region of interest" description="Disordered" evidence="1">
    <location>
        <begin position="1"/>
        <end position="62"/>
    </location>
</feature>
<dbReference type="InterPro" id="IPR029063">
    <property type="entry name" value="SAM-dependent_MTases_sf"/>
</dbReference>
<organism evidence="3 4">
    <name type="scientific">Paracraurococcus ruber</name>
    <dbReference type="NCBI Taxonomy" id="77675"/>
    <lineage>
        <taxon>Bacteria</taxon>
        <taxon>Pseudomonadati</taxon>
        <taxon>Pseudomonadota</taxon>
        <taxon>Alphaproteobacteria</taxon>
        <taxon>Acetobacterales</taxon>
        <taxon>Roseomonadaceae</taxon>
        <taxon>Paracraurococcus</taxon>
    </lineage>
</organism>
<keyword evidence="4" id="KW-1185">Reference proteome</keyword>
<evidence type="ECO:0000313" key="4">
    <source>
        <dbReference type="Proteomes" id="UP000697995"/>
    </source>
</evidence>